<evidence type="ECO:0000256" key="2">
    <source>
        <dbReference type="ARBA" id="ARBA00022900"/>
    </source>
</evidence>
<dbReference type="InterPro" id="IPR042178">
    <property type="entry name" value="Serpin_sf_1"/>
</dbReference>
<evidence type="ECO:0000313" key="6">
    <source>
        <dbReference type="EMBL" id="AIO11228.1"/>
    </source>
</evidence>
<dbReference type="Gene3D" id="2.30.39.10">
    <property type="entry name" value="Alpha-1-antitrypsin, domain 1"/>
    <property type="match status" value="2"/>
</dbReference>
<keyword evidence="1" id="KW-0646">Protease inhibitor</keyword>
<dbReference type="Gene3D" id="3.30.497.10">
    <property type="entry name" value="Antithrombin, subunit I, domain 2"/>
    <property type="match status" value="1"/>
</dbReference>
<dbReference type="InterPro" id="IPR036186">
    <property type="entry name" value="Serpin_sf"/>
</dbReference>
<keyword evidence="2" id="KW-0722">Serine protease inhibitor</keyword>
<protein>
    <submittedName>
        <fullName evidence="6">Serpin</fullName>
    </submittedName>
</protein>
<dbReference type="InterPro" id="IPR023795">
    <property type="entry name" value="Serpin_CS"/>
</dbReference>
<reference evidence="6" key="1">
    <citation type="journal article" date="2014" name="Insect Biochem. Mol. Biol.">
        <title>Peroxinectin catalyzed dityrosine crosslinking in the adhesive underwater silk of a casemaker caddisfly larvae, Hysperophylax occidentalis.</title>
        <authorList>
            <person name="Wang C.S."/>
            <person name="Ashton N.N."/>
            <person name="Weiss R.B."/>
            <person name="Stewart R.J."/>
        </authorList>
    </citation>
    <scope>NUCLEOTIDE SEQUENCE</scope>
</reference>
<accession>A0A088SGI7</accession>
<proteinExistence type="evidence at transcript level"/>
<dbReference type="InterPro" id="IPR000215">
    <property type="entry name" value="Serpin_fam"/>
</dbReference>
<dbReference type="PANTHER" id="PTHR11461">
    <property type="entry name" value="SERINE PROTEASE INHIBITOR, SERPIN"/>
    <property type="match status" value="1"/>
</dbReference>
<dbReference type="PROSITE" id="PS00284">
    <property type="entry name" value="SERPIN"/>
    <property type="match status" value="1"/>
</dbReference>
<dbReference type="InterPro" id="IPR042185">
    <property type="entry name" value="Serpin_sf_2"/>
</dbReference>
<feature type="chain" id="PRO_5001839433" evidence="4">
    <location>
        <begin position="21"/>
        <end position="422"/>
    </location>
</feature>
<dbReference type="InterPro" id="IPR023796">
    <property type="entry name" value="Serpin_dom"/>
</dbReference>
<evidence type="ECO:0000259" key="5">
    <source>
        <dbReference type="SMART" id="SM00093"/>
    </source>
</evidence>
<sequence>MKVAILVFATLAIILPSIRTNDDCPFKNEDNTNTNAQAQNSSREALYRGQQTFTLRLFEVINKIKEKDNVFFSPYSVYHALLLAFFTSANQTETNLRKALQLGSESKVDLMKAYQLDAYLRSVEPSESYIFDSANHVYVEETLPVRQCMLDFFQKEMEKLNFRAAPQEARVHINDWVANVTRNNIKDLIPTDGIDSDTQLVLVNAAHFKGLWASRFQPEGTSKEVFYITPERQTFVQMMRQKGKFNQGVNEQLGAHVLEMPYKGDEVSMFVLLPPFAKENGVDDILANLTPETLAEIVEEGHYMPRQVEVQFPKFSMEKTVQLKEVLTTMGVGDLFEPTSDFSYLTGTVGPHFNDAVHKAKINVDEDGTVASAATAVFSFRSSRPTEPTRFICNHPFVYFIYDKISNAVTFMGVFREPKMMS</sequence>
<dbReference type="Pfam" id="PF00079">
    <property type="entry name" value="Serpin"/>
    <property type="match status" value="1"/>
</dbReference>
<dbReference type="SMART" id="SM00093">
    <property type="entry name" value="SERPIN"/>
    <property type="match status" value="1"/>
</dbReference>
<dbReference type="CDD" id="cd19594">
    <property type="entry name" value="serpin_crustaceans_chelicerates_insects"/>
    <property type="match status" value="1"/>
</dbReference>
<keyword evidence="4" id="KW-0732">Signal</keyword>
<dbReference type="SUPFAM" id="SSF56574">
    <property type="entry name" value="Serpins"/>
    <property type="match status" value="1"/>
</dbReference>
<dbReference type="PANTHER" id="PTHR11461:SF278">
    <property type="entry name" value="SERINE PROTEASE INHIBITOR 88EA"/>
    <property type="match status" value="1"/>
</dbReference>
<name>A0A088SGI7_9NEOP</name>
<feature type="signal peptide" evidence="4">
    <location>
        <begin position="1"/>
        <end position="20"/>
    </location>
</feature>
<evidence type="ECO:0000256" key="4">
    <source>
        <dbReference type="SAM" id="SignalP"/>
    </source>
</evidence>
<dbReference type="EMBL" id="KM384737">
    <property type="protein sequence ID" value="AIO11228.1"/>
    <property type="molecule type" value="mRNA"/>
</dbReference>
<dbReference type="AlphaFoldDB" id="A0A088SGI7"/>
<comment type="similarity">
    <text evidence="3">Belongs to the serpin family.</text>
</comment>
<evidence type="ECO:0000256" key="1">
    <source>
        <dbReference type="ARBA" id="ARBA00022690"/>
    </source>
</evidence>
<dbReference type="GO" id="GO:0005615">
    <property type="term" value="C:extracellular space"/>
    <property type="evidence" value="ECO:0007669"/>
    <property type="project" value="InterPro"/>
</dbReference>
<evidence type="ECO:0000256" key="3">
    <source>
        <dbReference type="RuleBase" id="RU000411"/>
    </source>
</evidence>
<feature type="domain" description="Serpin" evidence="5">
    <location>
        <begin position="55"/>
        <end position="418"/>
    </location>
</feature>
<organism evidence="6">
    <name type="scientific">Hesperophylax occidentalis</name>
    <dbReference type="NCBI Taxonomy" id="1546108"/>
    <lineage>
        <taxon>Eukaryota</taxon>
        <taxon>Metazoa</taxon>
        <taxon>Ecdysozoa</taxon>
        <taxon>Arthropoda</taxon>
        <taxon>Hexapoda</taxon>
        <taxon>Insecta</taxon>
        <taxon>Pterygota</taxon>
        <taxon>Neoptera</taxon>
        <taxon>Endopterygota</taxon>
        <taxon>Trichoptera</taxon>
        <taxon>Integripalpia</taxon>
        <taxon>Plenitentoria</taxon>
        <taxon>Limnephiloidea</taxon>
        <taxon>Limnephilidae</taxon>
        <taxon>Limnephilinae</taxon>
        <taxon>Limnephilini</taxon>
        <taxon>Hesperophylax</taxon>
    </lineage>
</organism>
<dbReference type="GO" id="GO:0004867">
    <property type="term" value="F:serine-type endopeptidase inhibitor activity"/>
    <property type="evidence" value="ECO:0007669"/>
    <property type="project" value="UniProtKB-KW"/>
</dbReference>